<dbReference type="AlphaFoldDB" id="A0A847R2F7"/>
<proteinExistence type="predicted"/>
<accession>A0A847R2F7</accession>
<keyword evidence="2" id="KW-1185">Reference proteome</keyword>
<protein>
    <submittedName>
        <fullName evidence="1">Uncharacterized protein</fullName>
    </submittedName>
</protein>
<dbReference type="Proteomes" id="UP000586067">
    <property type="component" value="Unassembled WGS sequence"/>
</dbReference>
<comment type="caution">
    <text evidence="1">The sequence shown here is derived from an EMBL/GenBank/DDBJ whole genome shotgun (WGS) entry which is preliminary data.</text>
</comment>
<dbReference type="RefSeq" id="WP_168825372.1">
    <property type="nucleotide sequence ID" value="NZ_CP073013.1"/>
</dbReference>
<sequence length="67" mass="8059">MIEIKRVKILPSLNNINFKNYTHIFYGVEIDDRTRKIISEIKKNEGVVKTKIRWINSKKEIEINEKK</sequence>
<dbReference type="EMBL" id="JABAEK010000009">
    <property type="protein sequence ID" value="NLQ18015.1"/>
    <property type="molecule type" value="Genomic_DNA"/>
</dbReference>
<evidence type="ECO:0000313" key="1">
    <source>
        <dbReference type="EMBL" id="NLQ18015.1"/>
    </source>
</evidence>
<reference evidence="1 2" key="1">
    <citation type="submission" date="2020-04" db="EMBL/GenBank/DDBJ databases">
        <title>Marinomonas sp. M1K-6 isolated from the deep seawater of the Mariana Trench.</title>
        <authorList>
            <person name="Li Y."/>
        </authorList>
    </citation>
    <scope>NUCLEOTIDE SEQUENCE [LARGE SCALE GENOMIC DNA]</scope>
    <source>
        <strain evidence="1 2">M1K-6</strain>
    </source>
</reference>
<gene>
    <name evidence="1" type="ORF">HGG82_10290</name>
</gene>
<evidence type="ECO:0000313" key="2">
    <source>
        <dbReference type="Proteomes" id="UP000586067"/>
    </source>
</evidence>
<name>A0A847R2F7_9GAMM</name>
<organism evidence="1 2">
    <name type="scientific">Marinomonas profundi</name>
    <dbReference type="NCBI Taxonomy" id="2726122"/>
    <lineage>
        <taxon>Bacteria</taxon>
        <taxon>Pseudomonadati</taxon>
        <taxon>Pseudomonadota</taxon>
        <taxon>Gammaproteobacteria</taxon>
        <taxon>Oceanospirillales</taxon>
        <taxon>Oceanospirillaceae</taxon>
        <taxon>Marinomonas</taxon>
    </lineage>
</organism>